<organism evidence="2 3">
    <name type="scientific">Methylobacterium mesophilicum SR1.6/6</name>
    <dbReference type="NCBI Taxonomy" id="908290"/>
    <lineage>
        <taxon>Bacteria</taxon>
        <taxon>Pseudomonadati</taxon>
        <taxon>Pseudomonadota</taxon>
        <taxon>Alphaproteobacteria</taxon>
        <taxon>Hyphomicrobiales</taxon>
        <taxon>Methylobacteriaceae</taxon>
        <taxon>Methylobacterium</taxon>
    </lineage>
</organism>
<proteinExistence type="predicted"/>
<reference evidence="2 3" key="2">
    <citation type="journal article" date="2013" name="Genome Announc.">
        <title>Draft Genome Sequence of Methylobacterium mesophilicum Strain SR1.6/6, Isolated from Citrus sinensis.</title>
        <authorList>
            <person name="Marinho Almeida D."/>
            <person name="Dini-Andreote F."/>
            <person name="Camargo Neves A.A."/>
            <person name="Juca Ramos R.T."/>
            <person name="Andreote F.D."/>
            <person name="Carneiro A.R."/>
            <person name="Oliveira de Souza Lima A."/>
            <person name="Caracciolo Gomes de Sa P.H."/>
            <person name="Ribeiro Barbosa M.S."/>
            <person name="Araujo W.L."/>
            <person name="Silva A."/>
        </authorList>
    </citation>
    <scope>NUCLEOTIDE SEQUENCE [LARGE SCALE GENOMIC DNA]</scope>
    <source>
        <strain evidence="2 3">SR1.6/6</strain>
    </source>
</reference>
<dbReference type="OrthoDB" id="7572866at2"/>
<dbReference type="Proteomes" id="UP000012488">
    <property type="component" value="Chromosome"/>
</dbReference>
<feature type="signal peptide" evidence="1">
    <location>
        <begin position="1"/>
        <end position="18"/>
    </location>
</feature>
<dbReference type="RefSeq" id="WP_010682915.1">
    <property type="nucleotide sequence ID" value="NZ_CP043538.1"/>
</dbReference>
<protein>
    <recommendedName>
        <fullName evidence="4">DUF2380 domain-containing protein</fullName>
    </recommendedName>
</protein>
<dbReference type="EMBL" id="CP043538">
    <property type="protein sequence ID" value="QGY02538.1"/>
    <property type="molecule type" value="Genomic_DNA"/>
</dbReference>
<gene>
    <name evidence="2" type="ORF">MMSR116_12140</name>
</gene>
<accession>A0A6B9FNI5</accession>
<keyword evidence="1" id="KW-0732">Signal</keyword>
<evidence type="ECO:0008006" key="4">
    <source>
        <dbReference type="Google" id="ProtNLM"/>
    </source>
</evidence>
<name>A0A6B9FNI5_9HYPH</name>
<reference evidence="2 3" key="1">
    <citation type="journal article" date="2012" name="Genet. Mol. Biol.">
        <title>Analysis of 16S rRNA and mxaF genes revealing insights into Methylobacterium niche-specific plant association.</title>
        <authorList>
            <person name="Dourado M.N."/>
            <person name="Andreote F.D."/>
            <person name="Dini-Andreote F."/>
            <person name="Conti R."/>
            <person name="Araujo J.M."/>
            <person name="Araujo W.L."/>
        </authorList>
    </citation>
    <scope>NUCLEOTIDE SEQUENCE [LARGE SCALE GENOMIC DNA]</scope>
    <source>
        <strain evidence="2 3">SR1.6/6</strain>
    </source>
</reference>
<dbReference type="AlphaFoldDB" id="A0A6B9FNI5"/>
<evidence type="ECO:0000313" key="3">
    <source>
        <dbReference type="Proteomes" id="UP000012488"/>
    </source>
</evidence>
<evidence type="ECO:0000256" key="1">
    <source>
        <dbReference type="SAM" id="SignalP"/>
    </source>
</evidence>
<sequence>MRRFLVILCCLWPKIVLAQGFAVHDLTALAEEGRTALGDGTTAQAQPLQLVLTCAACDSAPAAEMQLGRLTDGTEGRVRSGKTTLAALEALCVKQNPDCRLTSLPAGPAIGWISVYALERGAGATAVILRDGDLLTIAAKAATRGAAADAVQRLARKLLPQIVGR</sequence>
<feature type="chain" id="PRO_5025442009" description="DUF2380 domain-containing protein" evidence="1">
    <location>
        <begin position="19"/>
        <end position="165"/>
    </location>
</feature>
<dbReference type="KEGG" id="mmes:MMSR116_12140"/>
<evidence type="ECO:0000313" key="2">
    <source>
        <dbReference type="EMBL" id="QGY02538.1"/>
    </source>
</evidence>